<dbReference type="InterPro" id="IPR015315">
    <property type="entry name" value="DUF1963"/>
</dbReference>
<dbReference type="Pfam" id="PF09234">
    <property type="entry name" value="DUF1963"/>
    <property type="match status" value="2"/>
</dbReference>
<dbReference type="PANTHER" id="PTHR36436">
    <property type="entry name" value="SLL5081 PROTEIN"/>
    <property type="match status" value="1"/>
</dbReference>
<dbReference type="InterPro" id="IPR035948">
    <property type="entry name" value="YwqG-like_sf"/>
</dbReference>
<dbReference type="Gene3D" id="2.30.320.10">
    <property type="entry name" value="YwqG-like"/>
    <property type="match status" value="2"/>
</dbReference>
<accession>A0ABX6URW3</accession>
<dbReference type="PANTHER" id="PTHR36436:SF6">
    <property type="entry name" value="SLL5081 PROTEIN"/>
    <property type="match status" value="1"/>
</dbReference>
<evidence type="ECO:0000313" key="1">
    <source>
        <dbReference type="EMBL" id="QOZ63469.1"/>
    </source>
</evidence>
<keyword evidence="2" id="KW-1185">Reference proteome</keyword>
<evidence type="ECO:0008006" key="3">
    <source>
        <dbReference type="Google" id="ProtNLM"/>
    </source>
</evidence>
<dbReference type="EMBL" id="CP030057">
    <property type="protein sequence ID" value="QOZ63469.1"/>
    <property type="molecule type" value="Genomic_DNA"/>
</dbReference>
<evidence type="ECO:0000313" key="2">
    <source>
        <dbReference type="Proteomes" id="UP000593880"/>
    </source>
</evidence>
<dbReference type="SUPFAM" id="SSF103032">
    <property type="entry name" value="Hypothetical protein YwqG"/>
    <property type="match status" value="2"/>
</dbReference>
<protein>
    <recommendedName>
        <fullName evidence="3">DUF1963 domain-containing protein</fullName>
    </recommendedName>
</protein>
<gene>
    <name evidence="1" type="ORF">XH86_35620</name>
</gene>
<reference evidence="1 2" key="1">
    <citation type="submission" date="2018-06" db="EMBL/GenBank/DDBJ databases">
        <title>Comparative genomics of rhizobia nodulating Arachis hypogaea in China.</title>
        <authorList>
            <person name="Li Y."/>
        </authorList>
    </citation>
    <scope>NUCLEOTIDE SEQUENCE [LARGE SCALE GENOMIC DNA]</scope>
    <source>
        <strain evidence="1 2">CCBAU 51658</strain>
    </source>
</reference>
<organism evidence="1 2">
    <name type="scientific">Bradyrhizobium guangdongense</name>
    <dbReference type="NCBI Taxonomy" id="1325090"/>
    <lineage>
        <taxon>Bacteria</taxon>
        <taxon>Pseudomonadati</taxon>
        <taxon>Pseudomonadota</taxon>
        <taxon>Alphaproteobacteria</taxon>
        <taxon>Hyphomicrobiales</taxon>
        <taxon>Nitrobacteraceae</taxon>
        <taxon>Bradyrhizobium</taxon>
    </lineage>
</organism>
<sequence>MQSSTLASACNPKASVNGFSRIGLPKLHTEAVIAMALSSNFNKPFGDPSNYPPAAGDEDIRALLHRTADESAVFKHQFPPRFPISGRTYFGGLPTAPADFRWPRAPDGTPYSFMAQVDCAELPDFQLRKFLPASGVLHFFVNWDVFDGLDEAQSWPNHVVLSRDTTEPCREVRPPDDLPPCYGASNARFYFPWLEHTDRHDYPRAFARKAMTMGVVRTFAEEHPRELDGNSAGRYQQIWEEEQAAELARFYGDPVIADALPGPKDDFAARRTVQRPTTTFPAGWIDIEVFCGLFLKEVLERGIKQIERGKDAAGQPWPVDPAAVRAAYENALTTANGWIERSRSAGLTSPVPEADRMAFWSWLEEMNAAAVDPITDSRCARVLNQLSWKTVRTGAHICLSASEAASSLVPEEMMGELRMEHSVLVAGKWPRRAGRHQMLGAGRDVQGAPRRHTLAAGDPLLSDVLLLQLDTDWAVPWMLADCGVLQYWISVSDLRAERFDRVRVTIEGH</sequence>
<dbReference type="Proteomes" id="UP000593880">
    <property type="component" value="Chromosome"/>
</dbReference>
<proteinExistence type="predicted"/>
<name>A0ABX6URW3_9BRAD</name>